<protein>
    <recommendedName>
        <fullName evidence="1">AB hydrolase-1 domain-containing protein</fullName>
    </recommendedName>
</protein>
<dbReference type="RefSeq" id="WP_007467203.1">
    <property type="nucleotide sequence ID" value="NZ_KI391954.1"/>
</dbReference>
<feature type="domain" description="AB hydrolase-1" evidence="1">
    <location>
        <begin position="17"/>
        <end position="250"/>
    </location>
</feature>
<organism evidence="2 3">
    <name type="scientific">Segniliparus rugosus (strain ATCC BAA-974 / DSM 45345 / CCUG 50838 / CIP 108380 / JCM 13579 / CDC 945)</name>
    <dbReference type="NCBI Taxonomy" id="679197"/>
    <lineage>
        <taxon>Bacteria</taxon>
        <taxon>Bacillati</taxon>
        <taxon>Actinomycetota</taxon>
        <taxon>Actinomycetes</taxon>
        <taxon>Mycobacteriales</taxon>
        <taxon>Segniliparaceae</taxon>
        <taxon>Segniliparus</taxon>
    </lineage>
</organism>
<evidence type="ECO:0000259" key="1">
    <source>
        <dbReference type="Pfam" id="PF12697"/>
    </source>
</evidence>
<name>E5XLF8_SEGRC</name>
<evidence type="ECO:0000313" key="2">
    <source>
        <dbReference type="EMBL" id="EFV14804.1"/>
    </source>
</evidence>
<keyword evidence="3" id="KW-1185">Reference proteome</keyword>
<dbReference type="eggNOG" id="COG0596">
    <property type="taxonomic scope" value="Bacteria"/>
</dbReference>
<dbReference type="InterPro" id="IPR000639">
    <property type="entry name" value="Epox_hydrolase-like"/>
</dbReference>
<comment type="caution">
    <text evidence="2">The sequence shown here is derived from an EMBL/GenBank/DDBJ whole genome shotgun (WGS) entry which is preliminary data.</text>
</comment>
<dbReference type="OrthoDB" id="3193334at2"/>
<dbReference type="InterPro" id="IPR050266">
    <property type="entry name" value="AB_hydrolase_sf"/>
</dbReference>
<evidence type="ECO:0000313" key="3">
    <source>
        <dbReference type="Proteomes" id="UP000004816"/>
    </source>
</evidence>
<dbReference type="AlphaFoldDB" id="E5XLF8"/>
<dbReference type="InterPro" id="IPR000073">
    <property type="entry name" value="AB_hydrolase_1"/>
</dbReference>
<dbReference type="SUPFAM" id="SSF53474">
    <property type="entry name" value="alpha/beta-Hydrolases"/>
    <property type="match status" value="1"/>
</dbReference>
<dbReference type="Pfam" id="PF12697">
    <property type="entry name" value="Abhydrolase_6"/>
    <property type="match status" value="1"/>
</dbReference>
<dbReference type="Gene3D" id="3.40.50.1820">
    <property type="entry name" value="alpha/beta hydrolase"/>
    <property type="match status" value="1"/>
</dbReference>
<dbReference type="STRING" id="679197.HMPREF9336_00327"/>
<dbReference type="GO" id="GO:0003824">
    <property type="term" value="F:catalytic activity"/>
    <property type="evidence" value="ECO:0007669"/>
    <property type="project" value="InterPro"/>
</dbReference>
<dbReference type="HOGENOM" id="CLU_020336_43_2_11"/>
<reference evidence="2 3" key="1">
    <citation type="journal article" date="2011" name="Stand. Genomic Sci.">
        <title>High quality draft genome sequence of Segniliparus rugosus CDC 945(T)= (ATCC BAA-974(T)).</title>
        <authorList>
            <person name="Earl A.M."/>
            <person name="Desjardins C.A."/>
            <person name="Fitzgerald M.G."/>
            <person name="Arachchi H.M."/>
            <person name="Zeng Q."/>
            <person name="Mehta T."/>
            <person name="Griggs A."/>
            <person name="Birren B.W."/>
            <person name="Toney N.C."/>
            <person name="Carr J."/>
            <person name="Posey J."/>
            <person name="Butler W.R."/>
        </authorList>
    </citation>
    <scope>NUCLEOTIDE SEQUENCE [LARGE SCALE GENOMIC DNA]</scope>
    <source>
        <strain evidence="3">ATCC BAA-974 / DSM 45345 / CCUG 50838 / CIP 108380 / JCM 13579 / CDC 945</strain>
    </source>
</reference>
<dbReference type="PRINTS" id="PR00111">
    <property type="entry name" value="ABHYDROLASE"/>
</dbReference>
<sequence length="258" mass="28055">MPLLHTHLFGPVDGPPVLAIHGVTGHGGRFRRWSATQTPHARVIAPDLLGHGRSSWTAPWSIEAQVDALEDTLREHASGPAVVVGHSYGGRLAVHLANQAPDLVKALLLLDPAIGTDREQLTESADWSVDHHSFADRDEAAAANKSDAWYALPDEALEAELDEHLVPLPDGRVAWRFSPAALVTSWSELARPWALPPDGLSTTVVVADQIQPPYLSPAYEKELGELLGEHLSLLRVDVNHMVLEHRPDLVGELVRGLL</sequence>
<accession>E5XLF8</accession>
<dbReference type="PRINTS" id="PR00412">
    <property type="entry name" value="EPOXHYDRLASE"/>
</dbReference>
<gene>
    <name evidence="2" type="ORF">HMPREF9336_00327</name>
</gene>
<proteinExistence type="predicted"/>
<dbReference type="InterPro" id="IPR029058">
    <property type="entry name" value="AB_hydrolase_fold"/>
</dbReference>
<dbReference type="EMBL" id="ACZI02000003">
    <property type="protein sequence ID" value="EFV14804.1"/>
    <property type="molecule type" value="Genomic_DNA"/>
</dbReference>
<dbReference type="Proteomes" id="UP000004816">
    <property type="component" value="Unassembled WGS sequence"/>
</dbReference>
<dbReference type="PANTHER" id="PTHR43798">
    <property type="entry name" value="MONOACYLGLYCEROL LIPASE"/>
    <property type="match status" value="1"/>
</dbReference>